<dbReference type="EMBL" id="JAAIUW010000001">
    <property type="protein sequence ID" value="KAF7843723.1"/>
    <property type="molecule type" value="Genomic_DNA"/>
</dbReference>
<evidence type="ECO:0000313" key="1">
    <source>
        <dbReference type="EMBL" id="KAF7843723.1"/>
    </source>
</evidence>
<gene>
    <name evidence="1" type="ORF">G2W53_000628</name>
</gene>
<proteinExistence type="predicted"/>
<dbReference type="Proteomes" id="UP000634136">
    <property type="component" value="Unassembled WGS sequence"/>
</dbReference>
<organism evidence="1 2">
    <name type="scientific">Senna tora</name>
    <dbReference type="NCBI Taxonomy" id="362788"/>
    <lineage>
        <taxon>Eukaryota</taxon>
        <taxon>Viridiplantae</taxon>
        <taxon>Streptophyta</taxon>
        <taxon>Embryophyta</taxon>
        <taxon>Tracheophyta</taxon>
        <taxon>Spermatophyta</taxon>
        <taxon>Magnoliopsida</taxon>
        <taxon>eudicotyledons</taxon>
        <taxon>Gunneridae</taxon>
        <taxon>Pentapetalae</taxon>
        <taxon>rosids</taxon>
        <taxon>fabids</taxon>
        <taxon>Fabales</taxon>
        <taxon>Fabaceae</taxon>
        <taxon>Caesalpinioideae</taxon>
        <taxon>Cassia clade</taxon>
        <taxon>Senna</taxon>
    </lineage>
</organism>
<protein>
    <submittedName>
        <fullName evidence="1">Uncharacterized protein</fullName>
    </submittedName>
</protein>
<evidence type="ECO:0000313" key="2">
    <source>
        <dbReference type="Proteomes" id="UP000634136"/>
    </source>
</evidence>
<comment type="caution">
    <text evidence="1">The sequence shown here is derived from an EMBL/GenBank/DDBJ whole genome shotgun (WGS) entry which is preliminary data.</text>
</comment>
<reference evidence="1" key="1">
    <citation type="submission" date="2020-09" db="EMBL/GenBank/DDBJ databases">
        <title>Genome-Enabled Discovery of Anthraquinone Biosynthesis in Senna tora.</title>
        <authorList>
            <person name="Kang S.-H."/>
            <person name="Pandey R.P."/>
            <person name="Lee C.-M."/>
            <person name="Sim J.-S."/>
            <person name="Jeong J.-T."/>
            <person name="Choi B.-S."/>
            <person name="Jung M."/>
            <person name="Ginzburg D."/>
            <person name="Zhao K."/>
            <person name="Won S.Y."/>
            <person name="Oh T.-J."/>
            <person name="Yu Y."/>
            <person name="Kim N.-H."/>
            <person name="Lee O.R."/>
            <person name="Lee T.-H."/>
            <person name="Bashyal P."/>
            <person name="Kim T.-S."/>
            <person name="Lee W.-H."/>
            <person name="Kawkins C."/>
            <person name="Kim C.-K."/>
            <person name="Kim J.S."/>
            <person name="Ahn B.O."/>
            <person name="Rhee S.Y."/>
            <person name="Sohng J.K."/>
        </authorList>
    </citation>
    <scope>NUCLEOTIDE SEQUENCE</scope>
    <source>
        <tissue evidence="1">Leaf</tissue>
    </source>
</reference>
<accession>A0A834XFQ4</accession>
<dbReference type="AlphaFoldDB" id="A0A834XFQ4"/>
<sequence>MEQVVDAKLESSEARIIHCEGRGALGGGRDFMGSVIIPYSPRKKLSLMAKEKADEL</sequence>
<keyword evidence="2" id="KW-1185">Reference proteome</keyword>
<name>A0A834XFQ4_9FABA</name>